<evidence type="ECO:0000256" key="5">
    <source>
        <dbReference type="ARBA" id="ARBA00058938"/>
    </source>
</evidence>
<keyword evidence="4" id="KW-0804">Transcription</keyword>
<dbReference type="FunFam" id="1.10.10.10:FF:000056">
    <property type="entry name" value="IclR family transcriptional regulator"/>
    <property type="match status" value="1"/>
</dbReference>
<evidence type="ECO:0000256" key="2">
    <source>
        <dbReference type="ARBA" id="ARBA00023015"/>
    </source>
</evidence>
<reference evidence="9 10" key="1">
    <citation type="submission" date="2014-09" db="EMBL/GenBank/DDBJ databases">
        <title>High-quality draft genome sequence of Kocuria marina SO9-6, an actinobacterium isolated from a copper mine.</title>
        <authorList>
            <person name="Castro D.B."/>
            <person name="Pereira L.B."/>
            <person name="Silva M.V."/>
            <person name="Silva B.P."/>
            <person name="Zanardi B.R."/>
            <person name="Carlos C."/>
            <person name="Belgini D.R."/>
            <person name="Limache E.G."/>
            <person name="Lacerda G.V."/>
            <person name="Nery M.B."/>
            <person name="Gomes M.B."/>
            <person name="Souza S."/>
            <person name="Silva T.M."/>
            <person name="Rodrigues V.D."/>
            <person name="Paulino L.C."/>
            <person name="Vicentini R."/>
            <person name="Ferraz L.F."/>
            <person name="Ottoboni L.M."/>
        </authorList>
    </citation>
    <scope>NUCLEOTIDE SEQUENCE [LARGE SCALE GENOMIC DNA]</scope>
    <source>
        <strain evidence="9 10">SO9-6</strain>
    </source>
</reference>
<protein>
    <recommendedName>
        <fullName evidence="6">Glycerol operon regulatory protein</fullName>
    </recommendedName>
</protein>
<dbReference type="STRING" id="223184.AS25_12360"/>
<gene>
    <name evidence="9" type="ORF">AS25_12360</name>
</gene>
<dbReference type="GO" id="GO:0006071">
    <property type="term" value="P:glycerol metabolic process"/>
    <property type="evidence" value="ECO:0007669"/>
    <property type="project" value="UniProtKB-KW"/>
</dbReference>
<keyword evidence="3" id="KW-0238">DNA-binding</keyword>
<feature type="domain" description="IclR-ED" evidence="8">
    <location>
        <begin position="77"/>
        <end position="259"/>
    </location>
</feature>
<dbReference type="Proteomes" id="UP000030664">
    <property type="component" value="Unassembled WGS sequence"/>
</dbReference>
<dbReference type="InterPro" id="IPR014757">
    <property type="entry name" value="Tscrpt_reg_IclR_C"/>
</dbReference>
<evidence type="ECO:0000256" key="6">
    <source>
        <dbReference type="ARBA" id="ARBA00070406"/>
    </source>
</evidence>
<evidence type="ECO:0000256" key="3">
    <source>
        <dbReference type="ARBA" id="ARBA00023125"/>
    </source>
</evidence>
<dbReference type="InterPro" id="IPR005471">
    <property type="entry name" value="Tscrpt_reg_IclR_N"/>
</dbReference>
<evidence type="ECO:0000313" key="9">
    <source>
        <dbReference type="EMBL" id="KHE73489.1"/>
    </source>
</evidence>
<dbReference type="eggNOG" id="COG1414">
    <property type="taxonomic scope" value="Bacteria"/>
</dbReference>
<keyword evidence="2" id="KW-0805">Transcription regulation</keyword>
<keyword evidence="1" id="KW-0319">Glycerol metabolism</keyword>
<dbReference type="EMBL" id="JROM01000056">
    <property type="protein sequence ID" value="KHE73489.1"/>
    <property type="molecule type" value="Genomic_DNA"/>
</dbReference>
<dbReference type="PANTHER" id="PTHR30136">
    <property type="entry name" value="HELIX-TURN-HELIX TRANSCRIPTIONAL REGULATOR, ICLR FAMILY"/>
    <property type="match status" value="1"/>
</dbReference>
<organism evidence="9 10">
    <name type="scientific">Kocuria marina</name>
    <dbReference type="NCBI Taxonomy" id="223184"/>
    <lineage>
        <taxon>Bacteria</taxon>
        <taxon>Bacillati</taxon>
        <taxon>Actinomycetota</taxon>
        <taxon>Actinomycetes</taxon>
        <taxon>Micrococcales</taxon>
        <taxon>Micrococcaceae</taxon>
        <taxon>Kocuria</taxon>
    </lineage>
</organism>
<evidence type="ECO:0000256" key="1">
    <source>
        <dbReference type="ARBA" id="ARBA00022798"/>
    </source>
</evidence>
<dbReference type="SUPFAM" id="SSF55781">
    <property type="entry name" value="GAF domain-like"/>
    <property type="match status" value="1"/>
</dbReference>
<dbReference type="InterPro" id="IPR050707">
    <property type="entry name" value="HTH_MetabolicPath_Reg"/>
</dbReference>
<dbReference type="PROSITE" id="PS51077">
    <property type="entry name" value="HTH_ICLR"/>
    <property type="match status" value="1"/>
</dbReference>
<dbReference type="PANTHER" id="PTHR30136:SF24">
    <property type="entry name" value="HTH-TYPE TRANSCRIPTIONAL REPRESSOR ALLR"/>
    <property type="match status" value="1"/>
</dbReference>
<dbReference type="Pfam" id="PF01614">
    <property type="entry name" value="IclR_C"/>
    <property type="match status" value="1"/>
</dbReference>
<dbReference type="Pfam" id="PF09339">
    <property type="entry name" value="HTH_IclR"/>
    <property type="match status" value="1"/>
</dbReference>
<comment type="caution">
    <text evidence="9">The sequence shown here is derived from an EMBL/GenBank/DDBJ whole genome shotgun (WGS) entry which is preliminary data.</text>
</comment>
<evidence type="ECO:0000313" key="10">
    <source>
        <dbReference type="Proteomes" id="UP000030664"/>
    </source>
</evidence>
<proteinExistence type="predicted"/>
<dbReference type="InterPro" id="IPR029016">
    <property type="entry name" value="GAF-like_dom_sf"/>
</dbReference>
<accession>A0A0B0DE01</accession>
<evidence type="ECO:0000256" key="4">
    <source>
        <dbReference type="ARBA" id="ARBA00023163"/>
    </source>
</evidence>
<dbReference type="Gene3D" id="3.30.450.40">
    <property type="match status" value="1"/>
</dbReference>
<dbReference type="GO" id="GO:0003700">
    <property type="term" value="F:DNA-binding transcription factor activity"/>
    <property type="evidence" value="ECO:0007669"/>
    <property type="project" value="TreeGrafter"/>
</dbReference>
<name>A0A0B0DE01_9MICC</name>
<dbReference type="InterPro" id="IPR036388">
    <property type="entry name" value="WH-like_DNA-bd_sf"/>
</dbReference>
<dbReference type="PROSITE" id="PS51078">
    <property type="entry name" value="ICLR_ED"/>
    <property type="match status" value="1"/>
</dbReference>
<dbReference type="SUPFAM" id="SSF46785">
    <property type="entry name" value="Winged helix' DNA-binding domain"/>
    <property type="match status" value="1"/>
</dbReference>
<dbReference type="Gene3D" id="1.10.10.10">
    <property type="entry name" value="Winged helix-like DNA-binding domain superfamily/Winged helix DNA-binding domain"/>
    <property type="match status" value="1"/>
</dbReference>
<dbReference type="AlphaFoldDB" id="A0A0B0DE01"/>
<evidence type="ECO:0000259" key="8">
    <source>
        <dbReference type="PROSITE" id="PS51078"/>
    </source>
</evidence>
<dbReference type="InterPro" id="IPR036390">
    <property type="entry name" value="WH_DNA-bd_sf"/>
</dbReference>
<feature type="domain" description="HTH iclR-type" evidence="7">
    <location>
        <begin position="14"/>
        <end position="76"/>
    </location>
</feature>
<evidence type="ECO:0000259" key="7">
    <source>
        <dbReference type="PROSITE" id="PS51077"/>
    </source>
</evidence>
<dbReference type="SMART" id="SM00346">
    <property type="entry name" value="HTH_ICLR"/>
    <property type="match status" value="1"/>
</dbReference>
<dbReference type="GO" id="GO:0045892">
    <property type="term" value="P:negative regulation of DNA-templated transcription"/>
    <property type="evidence" value="ECO:0007669"/>
    <property type="project" value="TreeGrafter"/>
</dbReference>
<comment type="function">
    <text evidence="5">May be an activator protein for the gylABX operon.</text>
</comment>
<dbReference type="GO" id="GO:0003677">
    <property type="term" value="F:DNA binding"/>
    <property type="evidence" value="ECO:0007669"/>
    <property type="project" value="UniProtKB-KW"/>
</dbReference>
<sequence length="262" mass="28210">MSASSQQPGRPQGSSVIDHALAVLRCFSAEEPLLGVTEIANRVGLHKSSVSRILATLENSDVVEQDPASRQFRLGMGLITVSGPLLATMDVRRVAYPHMQELTAQTGETTALLLWNGFEAVCVEQLPSPHPIKHTSPLGTRYTTAYSASVQLFLSDQPEPRIRSLVVSGATELPVQDEPHVANYLEKLAKVRLSGVALNYGKTCVDEVGICAGVRDHRGDLVAGLMVAAPRFRVGEEQARHMCHAVSLAATEISRRMGHTGA</sequence>
<dbReference type="RefSeq" id="WP_035965506.1">
    <property type="nucleotide sequence ID" value="NZ_JALXLL010000068.1"/>
</dbReference>